<protein>
    <submittedName>
        <fullName evidence="2">Uncharacterized protein</fullName>
    </submittedName>
</protein>
<keyword evidence="1" id="KW-0472">Membrane</keyword>
<dbReference type="Proteomes" id="UP000290289">
    <property type="component" value="Chromosome 4"/>
</dbReference>
<organism evidence="2 3">
    <name type="scientific">Malus domestica</name>
    <name type="common">Apple</name>
    <name type="synonym">Pyrus malus</name>
    <dbReference type="NCBI Taxonomy" id="3750"/>
    <lineage>
        <taxon>Eukaryota</taxon>
        <taxon>Viridiplantae</taxon>
        <taxon>Streptophyta</taxon>
        <taxon>Embryophyta</taxon>
        <taxon>Tracheophyta</taxon>
        <taxon>Spermatophyta</taxon>
        <taxon>Magnoliopsida</taxon>
        <taxon>eudicotyledons</taxon>
        <taxon>Gunneridae</taxon>
        <taxon>Pentapetalae</taxon>
        <taxon>rosids</taxon>
        <taxon>fabids</taxon>
        <taxon>Rosales</taxon>
        <taxon>Rosaceae</taxon>
        <taxon>Amygdaloideae</taxon>
        <taxon>Maleae</taxon>
        <taxon>Malus</taxon>
    </lineage>
</organism>
<gene>
    <name evidence="2" type="ORF">DVH24_001553</name>
</gene>
<keyword evidence="3" id="KW-1185">Reference proteome</keyword>
<proteinExistence type="predicted"/>
<sequence>MGWDDTIRAWLVAHLISLYMVWAGSLYTFTSKAISGSSNLIRFNPSSGRSGKTLHREQVAKASMKKNPLKNLYTLFIHILQWMITIMKYRGCNSIFTVYSTLISYLHNARKLVEAHEVISNSTYDGERALYLSTFKVQGI</sequence>
<evidence type="ECO:0000313" key="3">
    <source>
        <dbReference type="Proteomes" id="UP000290289"/>
    </source>
</evidence>
<accession>A0A498JZI3</accession>
<name>A0A498JZI3_MALDO</name>
<comment type="caution">
    <text evidence="2">The sequence shown here is derived from an EMBL/GenBank/DDBJ whole genome shotgun (WGS) entry which is preliminary data.</text>
</comment>
<keyword evidence="1" id="KW-1133">Transmembrane helix</keyword>
<evidence type="ECO:0000313" key="2">
    <source>
        <dbReference type="EMBL" id="RXI01319.1"/>
    </source>
</evidence>
<dbReference type="AlphaFoldDB" id="A0A498JZI3"/>
<dbReference type="EMBL" id="RDQH01000330">
    <property type="protein sequence ID" value="RXI01319.1"/>
    <property type="molecule type" value="Genomic_DNA"/>
</dbReference>
<keyword evidence="1" id="KW-0812">Transmembrane</keyword>
<reference evidence="2 3" key="1">
    <citation type="submission" date="2018-10" db="EMBL/GenBank/DDBJ databases">
        <title>A high-quality apple genome assembly.</title>
        <authorList>
            <person name="Hu J."/>
        </authorList>
    </citation>
    <scope>NUCLEOTIDE SEQUENCE [LARGE SCALE GENOMIC DNA]</scope>
    <source>
        <strain evidence="3">cv. HFTH1</strain>
        <tissue evidence="2">Young leaf</tissue>
    </source>
</reference>
<feature type="transmembrane region" description="Helical" evidence="1">
    <location>
        <begin position="6"/>
        <end position="29"/>
    </location>
</feature>
<evidence type="ECO:0000256" key="1">
    <source>
        <dbReference type="SAM" id="Phobius"/>
    </source>
</evidence>